<dbReference type="InterPro" id="IPR037171">
    <property type="entry name" value="NagB/RpiA_transferase-like"/>
</dbReference>
<dbReference type="GO" id="GO:0046872">
    <property type="term" value="F:metal ion binding"/>
    <property type="evidence" value="ECO:0007669"/>
    <property type="project" value="UniProtKB-KW"/>
</dbReference>
<dbReference type="PANTHER" id="PTHR23407:SF1">
    <property type="entry name" value="5-FORMYLTETRAHYDROFOLATE CYCLO-LIGASE"/>
    <property type="match status" value="1"/>
</dbReference>
<organism evidence="6 7">
    <name type="scientific">Runella defluvii</name>
    <dbReference type="NCBI Taxonomy" id="370973"/>
    <lineage>
        <taxon>Bacteria</taxon>
        <taxon>Pseudomonadati</taxon>
        <taxon>Bacteroidota</taxon>
        <taxon>Cytophagia</taxon>
        <taxon>Cytophagales</taxon>
        <taxon>Spirosomataceae</taxon>
        <taxon>Runella</taxon>
    </lineage>
</organism>
<comment type="cofactor">
    <cofactor evidence="5">
        <name>Mg(2+)</name>
        <dbReference type="ChEBI" id="CHEBI:18420"/>
    </cofactor>
</comment>
<keyword evidence="5" id="KW-0479">Metal-binding</keyword>
<dbReference type="Pfam" id="PF01812">
    <property type="entry name" value="5-FTHF_cyc-lig"/>
    <property type="match status" value="1"/>
</dbReference>
<evidence type="ECO:0000256" key="5">
    <source>
        <dbReference type="RuleBase" id="RU361279"/>
    </source>
</evidence>
<evidence type="ECO:0000313" key="7">
    <source>
        <dbReference type="Proteomes" id="UP000541352"/>
    </source>
</evidence>
<feature type="binding site" evidence="4">
    <location>
        <begin position="3"/>
        <end position="7"/>
    </location>
    <ligand>
        <name>ATP</name>
        <dbReference type="ChEBI" id="CHEBI:30616"/>
    </ligand>
</feature>
<proteinExistence type="inferred from homology"/>
<accession>A0A7W5ZJ82</accession>
<comment type="catalytic activity">
    <reaction evidence="5">
        <text>(6S)-5-formyl-5,6,7,8-tetrahydrofolate + ATP = (6R)-5,10-methenyltetrahydrofolate + ADP + phosphate</text>
        <dbReference type="Rhea" id="RHEA:10488"/>
        <dbReference type="ChEBI" id="CHEBI:30616"/>
        <dbReference type="ChEBI" id="CHEBI:43474"/>
        <dbReference type="ChEBI" id="CHEBI:57455"/>
        <dbReference type="ChEBI" id="CHEBI:57457"/>
        <dbReference type="ChEBI" id="CHEBI:456216"/>
        <dbReference type="EC" id="6.3.3.2"/>
    </reaction>
</comment>
<dbReference type="GO" id="GO:0030272">
    <property type="term" value="F:5-formyltetrahydrofolate cyclo-ligase activity"/>
    <property type="evidence" value="ECO:0007669"/>
    <property type="project" value="UniProtKB-EC"/>
</dbReference>
<keyword evidence="6" id="KW-0436">Ligase</keyword>
<evidence type="ECO:0000256" key="1">
    <source>
        <dbReference type="ARBA" id="ARBA00010638"/>
    </source>
</evidence>
<dbReference type="SUPFAM" id="SSF100950">
    <property type="entry name" value="NagB/RpiA/CoA transferase-like"/>
    <property type="match status" value="1"/>
</dbReference>
<reference evidence="6 7" key="1">
    <citation type="submission" date="2020-08" db="EMBL/GenBank/DDBJ databases">
        <title>Genomic Encyclopedia of Type Strains, Phase IV (KMG-IV): sequencing the most valuable type-strain genomes for metagenomic binning, comparative biology and taxonomic classification.</title>
        <authorList>
            <person name="Goeker M."/>
        </authorList>
    </citation>
    <scope>NUCLEOTIDE SEQUENCE [LARGE SCALE GENOMIC DNA]</scope>
    <source>
        <strain evidence="6 7">DSM 17976</strain>
    </source>
</reference>
<dbReference type="EC" id="6.3.3.2" evidence="5"/>
<dbReference type="InterPro" id="IPR024185">
    <property type="entry name" value="FTHF_cligase-like_sf"/>
</dbReference>
<comment type="caution">
    <text evidence="6">The sequence shown here is derived from an EMBL/GenBank/DDBJ whole genome shotgun (WGS) entry which is preliminary data.</text>
</comment>
<dbReference type="GO" id="GO:0009396">
    <property type="term" value="P:folic acid-containing compound biosynthetic process"/>
    <property type="evidence" value="ECO:0007669"/>
    <property type="project" value="TreeGrafter"/>
</dbReference>
<dbReference type="RefSeq" id="WP_183973292.1">
    <property type="nucleotide sequence ID" value="NZ_JACIBY010000004.1"/>
</dbReference>
<keyword evidence="5" id="KW-0460">Magnesium</keyword>
<feature type="binding site" evidence="4">
    <location>
        <position position="49"/>
    </location>
    <ligand>
        <name>substrate</name>
    </ligand>
</feature>
<evidence type="ECO:0000256" key="4">
    <source>
        <dbReference type="PIRSR" id="PIRSR006806-1"/>
    </source>
</evidence>
<sequence length="203" mass="23267">MTKKELRHVFKQQRMALSPTETAAQSQAIARLFFASFPVADFQAIHCYLPIRRQNEVDTFPIIDTLQHEFPRTSIVVPRSLPQTGEMEHYLWTPDIELLSNQWEILEPNPSTSLHFPVPKIDLVIIPLLAFDHQGNRVGYGKGFYDRFLAKCRSNVLKVGVSFFDPIPTITDADAFDVRLDYCITPSNVWRFSSTPSVSIDRL</sequence>
<gene>
    <name evidence="6" type="ORF">FHS57_002136</name>
</gene>
<feature type="binding site" evidence="4">
    <location>
        <begin position="137"/>
        <end position="145"/>
    </location>
    <ligand>
        <name>ATP</name>
        <dbReference type="ChEBI" id="CHEBI:30616"/>
    </ligand>
</feature>
<evidence type="ECO:0000256" key="3">
    <source>
        <dbReference type="ARBA" id="ARBA00022840"/>
    </source>
</evidence>
<dbReference type="GO" id="GO:0035999">
    <property type="term" value="P:tetrahydrofolate interconversion"/>
    <property type="evidence" value="ECO:0007669"/>
    <property type="project" value="TreeGrafter"/>
</dbReference>
<feature type="binding site" evidence="4">
    <location>
        <position position="56"/>
    </location>
    <ligand>
        <name>substrate</name>
    </ligand>
</feature>
<evidence type="ECO:0000313" key="6">
    <source>
        <dbReference type="EMBL" id="MBB3838131.1"/>
    </source>
</evidence>
<dbReference type="PANTHER" id="PTHR23407">
    <property type="entry name" value="ATPASE INHIBITOR/5-FORMYLTETRAHYDROFOLATE CYCLO-LIGASE"/>
    <property type="match status" value="1"/>
</dbReference>
<dbReference type="InterPro" id="IPR002698">
    <property type="entry name" value="FTHF_cligase"/>
</dbReference>
<dbReference type="NCBIfam" id="TIGR02727">
    <property type="entry name" value="MTHFS_bact"/>
    <property type="match status" value="1"/>
</dbReference>
<name>A0A7W5ZJ82_9BACT</name>
<dbReference type="Proteomes" id="UP000541352">
    <property type="component" value="Unassembled WGS sequence"/>
</dbReference>
<dbReference type="AlphaFoldDB" id="A0A7W5ZJ82"/>
<dbReference type="Gene3D" id="3.40.50.10420">
    <property type="entry name" value="NagB/RpiA/CoA transferase-like"/>
    <property type="match status" value="1"/>
</dbReference>
<dbReference type="PIRSF" id="PIRSF006806">
    <property type="entry name" value="FTHF_cligase"/>
    <property type="match status" value="1"/>
</dbReference>
<keyword evidence="3 4" id="KW-0067">ATP-binding</keyword>
<dbReference type="EMBL" id="JACIBY010000004">
    <property type="protein sequence ID" value="MBB3838131.1"/>
    <property type="molecule type" value="Genomic_DNA"/>
</dbReference>
<dbReference type="GO" id="GO:0005524">
    <property type="term" value="F:ATP binding"/>
    <property type="evidence" value="ECO:0007669"/>
    <property type="project" value="UniProtKB-KW"/>
</dbReference>
<comment type="similarity">
    <text evidence="1 5">Belongs to the 5-formyltetrahydrofolate cyclo-ligase family.</text>
</comment>
<keyword evidence="2 4" id="KW-0547">Nucleotide-binding</keyword>
<evidence type="ECO:0000256" key="2">
    <source>
        <dbReference type="ARBA" id="ARBA00022741"/>
    </source>
</evidence>
<protein>
    <recommendedName>
        <fullName evidence="5">5-formyltetrahydrofolate cyclo-ligase</fullName>
        <ecNumber evidence="5">6.3.3.2</ecNumber>
    </recommendedName>
</protein>
<keyword evidence="7" id="KW-1185">Reference proteome</keyword>